<dbReference type="EMBL" id="CABQ01000202">
    <property type="protein sequence ID" value="CBI08299.1"/>
    <property type="molecule type" value="Genomic_DNA"/>
</dbReference>
<dbReference type="GO" id="GO:0071973">
    <property type="term" value="P:bacterial-type flagellum-dependent cell motility"/>
    <property type="evidence" value="ECO:0007669"/>
    <property type="project" value="TreeGrafter"/>
</dbReference>
<keyword evidence="1" id="KW-0378">Hydrolase</keyword>
<dbReference type="PANTHER" id="PTHR33308">
    <property type="entry name" value="PEPTIDOGLYCAN HYDROLASE FLGJ"/>
    <property type="match status" value="1"/>
</dbReference>
<dbReference type="Gene3D" id="1.10.530.10">
    <property type="match status" value="1"/>
</dbReference>
<dbReference type="SUPFAM" id="SSF53955">
    <property type="entry name" value="Lysozyme-like"/>
    <property type="match status" value="1"/>
</dbReference>
<reference evidence="3" key="1">
    <citation type="submission" date="2009-10" db="EMBL/GenBank/DDBJ databases">
        <title>Diversity of trophic interactions inside an arsenic-rich microbial ecosystem.</title>
        <authorList>
            <person name="Bertin P.N."/>
            <person name="Heinrich-Salmeron A."/>
            <person name="Pelletier E."/>
            <person name="Goulhen-Chollet F."/>
            <person name="Arsene-Ploetze F."/>
            <person name="Gallien S."/>
            <person name="Calteau A."/>
            <person name="Vallenet D."/>
            <person name="Casiot C."/>
            <person name="Chane-Woon-Ming B."/>
            <person name="Giloteaux L."/>
            <person name="Barakat M."/>
            <person name="Bonnefoy V."/>
            <person name="Bruneel O."/>
            <person name="Chandler M."/>
            <person name="Cleiss J."/>
            <person name="Duran R."/>
            <person name="Elbaz-Poulichet F."/>
            <person name="Fonknechten N."/>
            <person name="Lauga B."/>
            <person name="Mornico D."/>
            <person name="Ortet P."/>
            <person name="Schaeffer C."/>
            <person name="Siguier P."/>
            <person name="Alexander Thil Smith A."/>
            <person name="Van Dorsselaer A."/>
            <person name="Weissenbach J."/>
            <person name="Medigue C."/>
            <person name="Le Paslier D."/>
        </authorList>
    </citation>
    <scope>NUCLEOTIDE SEQUENCE</scope>
</reference>
<gene>
    <name evidence="3" type="ORF">CARN6_1751</name>
</gene>
<dbReference type="InterPro" id="IPR051056">
    <property type="entry name" value="Glycosyl_Hydrolase_73"/>
</dbReference>
<comment type="caution">
    <text evidence="3">The sequence shown here is derived from an EMBL/GenBank/DDBJ whole genome shotgun (WGS) entry which is preliminary data.</text>
</comment>
<dbReference type="AlphaFoldDB" id="E6QM28"/>
<dbReference type="InterPro" id="IPR002901">
    <property type="entry name" value="MGlyc_endo_b_GlcNAc-like_dom"/>
</dbReference>
<protein>
    <submittedName>
        <fullName evidence="3">Putative Muramidase FlgJ</fullName>
    </submittedName>
</protein>
<dbReference type="PANTHER" id="PTHR33308:SF9">
    <property type="entry name" value="PEPTIDOGLYCAN HYDROLASE FLGJ"/>
    <property type="match status" value="1"/>
</dbReference>
<accession>E6QM28</accession>
<evidence type="ECO:0000313" key="3">
    <source>
        <dbReference type="EMBL" id="CBI08299.1"/>
    </source>
</evidence>
<proteinExistence type="predicted"/>
<dbReference type="InterPro" id="IPR023346">
    <property type="entry name" value="Lysozyme-like_dom_sf"/>
</dbReference>
<sequence length="294" mass="30230">MTIAAASLPIIAPKPAIVSVPTPLRAAPATEHGITSLTGTKKAKQSAASFQQEAQAAQRFAAMFIDEVLQETMPNLFGSAVGAQSYQSMFMQSLSKDMAQSAGGMGLMPLLEKSLHIPASAIQTLEDHPAVLLSGSATSAAEGLTGPISADARDFVKKLTPLVDKAARALGVAPRLIMAQAALETGWGQSVVGNNLFGIKASPGAPSILAPTHEADASGQLLPAMAAFRAFPDIAACLHHYVTLLKAHYPGAVNAGTDTQAFARGLVQGHYATDPAYAQKLIALAGSPLLAGMP</sequence>
<evidence type="ECO:0000259" key="2">
    <source>
        <dbReference type="SMART" id="SM00047"/>
    </source>
</evidence>
<name>E6QM28_9ZZZZ</name>
<dbReference type="SMART" id="SM00047">
    <property type="entry name" value="LYZ2"/>
    <property type="match status" value="1"/>
</dbReference>
<dbReference type="Pfam" id="PF01832">
    <property type="entry name" value="Glucosaminidase"/>
    <property type="match status" value="1"/>
</dbReference>
<feature type="domain" description="Mannosyl-glycoprotein endo-beta-N-acetylglucosamidase-like" evidence="2">
    <location>
        <begin position="145"/>
        <end position="294"/>
    </location>
</feature>
<dbReference type="GO" id="GO:0004040">
    <property type="term" value="F:amidase activity"/>
    <property type="evidence" value="ECO:0007669"/>
    <property type="project" value="InterPro"/>
</dbReference>
<evidence type="ECO:0000256" key="1">
    <source>
        <dbReference type="ARBA" id="ARBA00022801"/>
    </source>
</evidence>
<organism evidence="3">
    <name type="scientific">mine drainage metagenome</name>
    <dbReference type="NCBI Taxonomy" id="410659"/>
    <lineage>
        <taxon>unclassified sequences</taxon>
        <taxon>metagenomes</taxon>
        <taxon>ecological metagenomes</taxon>
    </lineage>
</organism>